<dbReference type="InterPro" id="IPR052745">
    <property type="entry name" value="G3P_Oxidase/Oxidoreductase"/>
</dbReference>
<dbReference type="EC" id="1.1.5.-" evidence="3"/>
<gene>
    <name evidence="3" type="primary">lhgD_2</name>
    <name evidence="3" type="ORF">TEGL_08630</name>
</gene>
<protein>
    <submittedName>
        <fullName evidence="3">L-2-hydroxyglutarate dehydrogenase</fullName>
        <ecNumber evidence="3">1.1.5.-</ecNumber>
    </submittedName>
</protein>
<sequence length="489" mass="54778">MKSTYDVLIIGGGVVGSSIARELSKYNLSTCVLEKELDVCCETSGRNSGVLHAGFNNKPGTLMAKFCVEGNQKFDEVANELDIPFKRSGKLVVGFTDDDKEKLIKMKEQGEANNVAGLEIINKDRIKELSPFIEGEFALYSPSTGILNPFIYTIAMAENAVENGVNYFLGNEVLNIKKELCEDKDIYEIKTNKGIYKSRWIINSAGLNSDKIGKMLGIKEYTIHPCRGEYFILDQKVGQFLNMPAYPVPNPKAGGLGIHLTPSIDGNVFIGPSSEYIDEKDDYSVTKDVMDLLIKDGGRIFPHIKKEHFIRNFSGIRPKLVGKDQGGYDDFKIELRDDIPNLINLTGIESPGLTSAVPIAKYVVSLLSQKESLEENPNFNKYRKGITCFNDQPLETKRKLIEEDENYGEVICRCETITKAEILEAINNPLGVETLTGIKYRTRAMMGRCQGGYCQTRISNLIKEEKNKKEEEILYCRKDSNMFTGKVRV</sequence>
<dbReference type="Gene3D" id="1.10.10.1100">
    <property type="entry name" value="BFD-like [2Fe-2S]-binding domain"/>
    <property type="match status" value="1"/>
</dbReference>
<name>A0ABZ2ESN5_9FIRM</name>
<dbReference type="CDD" id="cd19946">
    <property type="entry name" value="GlpA-like_Fer2_BFD-like"/>
    <property type="match status" value="1"/>
</dbReference>
<feature type="domain" description="BFD-like [2Fe-2S]-binding" evidence="2">
    <location>
        <begin position="410"/>
        <end position="464"/>
    </location>
</feature>
<dbReference type="Pfam" id="PF01266">
    <property type="entry name" value="DAO"/>
    <property type="match status" value="1"/>
</dbReference>
<dbReference type="InterPro" id="IPR007419">
    <property type="entry name" value="BFD-like_2Fe2S-bd_dom"/>
</dbReference>
<evidence type="ECO:0000259" key="1">
    <source>
        <dbReference type="Pfam" id="PF01266"/>
    </source>
</evidence>
<reference evidence="3 4" key="1">
    <citation type="journal article" date="2023" name="PLoS ONE">
        <title>Genome-based metabolic and phylogenomic analysis of three Terrisporobacter species.</title>
        <authorList>
            <person name="Boer T."/>
            <person name="Bengelsdorf F.R."/>
            <person name="Bomeke M."/>
            <person name="Daniel R."/>
            <person name="Poehlein A."/>
        </authorList>
    </citation>
    <scope>NUCLEOTIDE SEQUENCE [LARGE SCALE GENOMIC DNA]</scope>
    <source>
        <strain evidence="3 4">DSM 1288</strain>
    </source>
</reference>
<dbReference type="Gene3D" id="3.30.9.10">
    <property type="entry name" value="D-Amino Acid Oxidase, subunit A, domain 2"/>
    <property type="match status" value="1"/>
</dbReference>
<dbReference type="SUPFAM" id="SSF51905">
    <property type="entry name" value="FAD/NAD(P)-binding domain"/>
    <property type="match status" value="1"/>
</dbReference>
<dbReference type="GO" id="GO:0016491">
    <property type="term" value="F:oxidoreductase activity"/>
    <property type="evidence" value="ECO:0007669"/>
    <property type="project" value="UniProtKB-KW"/>
</dbReference>
<dbReference type="InterPro" id="IPR041854">
    <property type="entry name" value="BFD-like_2Fe2S-bd_dom_sf"/>
</dbReference>
<organism evidence="3 4">
    <name type="scientific">Terrisporobacter glycolicus ATCC 14880 = DSM 1288</name>
    <dbReference type="NCBI Taxonomy" id="1121315"/>
    <lineage>
        <taxon>Bacteria</taxon>
        <taxon>Bacillati</taxon>
        <taxon>Bacillota</taxon>
        <taxon>Clostridia</taxon>
        <taxon>Peptostreptococcales</taxon>
        <taxon>Peptostreptococcaceae</taxon>
        <taxon>Terrisporobacter</taxon>
    </lineage>
</organism>
<feature type="domain" description="FAD dependent oxidoreductase" evidence="1">
    <location>
        <begin position="6"/>
        <end position="365"/>
    </location>
</feature>
<dbReference type="EMBL" id="CP117523">
    <property type="protein sequence ID" value="WWD82476.1"/>
    <property type="molecule type" value="Genomic_DNA"/>
</dbReference>
<dbReference type="Pfam" id="PF04324">
    <property type="entry name" value="Fer2_BFD"/>
    <property type="match status" value="1"/>
</dbReference>
<dbReference type="Proteomes" id="UP001348492">
    <property type="component" value="Chromosome"/>
</dbReference>
<keyword evidence="3" id="KW-0560">Oxidoreductase</keyword>
<proteinExistence type="predicted"/>
<dbReference type="PANTHER" id="PTHR42720">
    <property type="entry name" value="GLYCEROL-3-PHOSPHATE DEHYDROGENASE"/>
    <property type="match status" value="1"/>
</dbReference>
<evidence type="ECO:0000313" key="3">
    <source>
        <dbReference type="EMBL" id="WWD82476.1"/>
    </source>
</evidence>
<dbReference type="InterPro" id="IPR036188">
    <property type="entry name" value="FAD/NAD-bd_sf"/>
</dbReference>
<dbReference type="InterPro" id="IPR006076">
    <property type="entry name" value="FAD-dep_OxRdtase"/>
</dbReference>
<dbReference type="RefSeq" id="WP_018592836.1">
    <property type="nucleotide sequence ID" value="NZ_AUUB01000015.1"/>
</dbReference>
<keyword evidence="4" id="KW-1185">Reference proteome</keyword>
<dbReference type="Gene3D" id="3.50.50.60">
    <property type="entry name" value="FAD/NAD(P)-binding domain"/>
    <property type="match status" value="1"/>
</dbReference>
<dbReference type="SUPFAM" id="SSF54373">
    <property type="entry name" value="FAD-linked reductases, C-terminal domain"/>
    <property type="match status" value="1"/>
</dbReference>
<evidence type="ECO:0000259" key="2">
    <source>
        <dbReference type="Pfam" id="PF04324"/>
    </source>
</evidence>
<evidence type="ECO:0000313" key="4">
    <source>
        <dbReference type="Proteomes" id="UP001348492"/>
    </source>
</evidence>
<dbReference type="PANTHER" id="PTHR42720:SF1">
    <property type="entry name" value="GLYCEROL 3-PHOSPHATE OXIDASE"/>
    <property type="match status" value="1"/>
</dbReference>
<accession>A0ABZ2ESN5</accession>